<dbReference type="Proteomes" id="UP000077202">
    <property type="component" value="Unassembled WGS sequence"/>
</dbReference>
<organism evidence="6 7">
    <name type="scientific">Marchantia polymorpha subsp. ruderalis</name>
    <dbReference type="NCBI Taxonomy" id="1480154"/>
    <lineage>
        <taxon>Eukaryota</taxon>
        <taxon>Viridiplantae</taxon>
        <taxon>Streptophyta</taxon>
        <taxon>Embryophyta</taxon>
        <taxon>Marchantiophyta</taxon>
        <taxon>Marchantiopsida</taxon>
        <taxon>Marchantiidae</taxon>
        <taxon>Marchantiales</taxon>
        <taxon>Marchantiaceae</taxon>
        <taxon>Marchantia</taxon>
    </lineage>
</organism>
<dbReference type="PROSITE" id="PS51015">
    <property type="entry name" value="YDG"/>
    <property type="match status" value="1"/>
</dbReference>
<comment type="caution">
    <text evidence="6">The sequence shown here is derived from an EMBL/GenBank/DDBJ whole genome shotgun (WGS) entry which is preliminary data.</text>
</comment>
<dbReference type="GO" id="GO:0005694">
    <property type="term" value="C:chromosome"/>
    <property type="evidence" value="ECO:0007669"/>
    <property type="project" value="UniProtKB-SubCell"/>
</dbReference>
<keyword evidence="2 3" id="KW-0539">Nucleus</keyword>
<dbReference type="InterPro" id="IPR015947">
    <property type="entry name" value="PUA-like_sf"/>
</dbReference>
<dbReference type="InterPro" id="IPR003105">
    <property type="entry name" value="SRA_YDG"/>
</dbReference>
<evidence type="ECO:0000256" key="4">
    <source>
        <dbReference type="SAM" id="MobiDB-lite"/>
    </source>
</evidence>
<comment type="subcellular location">
    <subcellularLocation>
        <location evidence="1">Chromosome</location>
    </subcellularLocation>
    <subcellularLocation>
        <location evidence="3">Nucleus</location>
    </subcellularLocation>
</comment>
<dbReference type="AlphaFoldDB" id="A0A176W6Z4"/>
<keyword evidence="7" id="KW-1185">Reference proteome</keyword>
<dbReference type="SUPFAM" id="SSF88697">
    <property type="entry name" value="PUA domain-like"/>
    <property type="match status" value="1"/>
</dbReference>
<dbReference type="Gene3D" id="2.30.280.10">
    <property type="entry name" value="SRA-YDG"/>
    <property type="match status" value="1"/>
</dbReference>
<feature type="compositionally biased region" description="Basic residues" evidence="4">
    <location>
        <begin position="748"/>
        <end position="758"/>
    </location>
</feature>
<feature type="domain" description="YDG" evidence="5">
    <location>
        <begin position="567"/>
        <end position="718"/>
    </location>
</feature>
<evidence type="ECO:0000256" key="1">
    <source>
        <dbReference type="ARBA" id="ARBA00004286"/>
    </source>
</evidence>
<evidence type="ECO:0000259" key="5">
    <source>
        <dbReference type="PROSITE" id="PS51015"/>
    </source>
</evidence>
<evidence type="ECO:0000256" key="3">
    <source>
        <dbReference type="PROSITE-ProRule" id="PRU00358"/>
    </source>
</evidence>
<dbReference type="SMART" id="SM00466">
    <property type="entry name" value="SRA"/>
    <property type="match status" value="1"/>
</dbReference>
<evidence type="ECO:0000313" key="6">
    <source>
        <dbReference type="EMBL" id="OAE28493.1"/>
    </source>
</evidence>
<dbReference type="InterPro" id="IPR036987">
    <property type="entry name" value="SRA-YDG_sf"/>
</dbReference>
<feature type="region of interest" description="Disordered" evidence="4">
    <location>
        <begin position="367"/>
        <end position="386"/>
    </location>
</feature>
<sequence length="833" mass="93721">MDSIGCVDGSMQRTMMSLGKHVLQKRALEIRKDGGIISRHFKNDGSRRKTGFTELLLSVQGVKRALPILNPKRNSQKVTFSELLRRVHGGLAASVSSDHVSTIIIPPTTPDPSTGWPLASPSSVVTLGPQQLPTNFMGSGYMSAEESPGMIYPSRLPSLSQHMIESSTFSAGETTEDLENTMATSRRNAQSDHFTDSKPPVSCLDLMPHRHSQNSRKDSRCNVAVDAPAGHDEQFPLIDMEQLAVDLEYDVYDDFMLEDAYRDEDPDEFYDYRMDYANITKRSQLDDQESQELPSWWCAEEASSKKTLFDVNLPPDRAESADGYVEHVKHLGVKGPQEDEPVNVHRETTCPQRRCNELLPCGVRVKSEGGDERGPMMHHEDSTKRQRLDIDMERALKLVQHSETFKESLKALRDYTEASKDRGCFFLPQVLAVGKLEKENAIVPKFCSALLTRKPKPVELEFPDSRDFDRALFPIKVEVTSDARDLVSWKEWHRALKSSNEDLEYNWKVQAALKTLERVWTKITKDQDKDRNQLSTDKNSPNNLHLRIASRLRRDGLWLHEEKRPLGHCPGVPVGACFIYRIEMALIGLHRALQSGIAVVPADRSPYGRPVASSVVFLGSKGVYQDDQDMGGKIIYSGHGGLICGKKSEYQDQKLERGNLALSNSFELKVPVRVIRGHRFHNSRSGRLYSYDGLYRVTKVDYQTGVHGNKVYLFTMVRIPGQGPIPVATRSALLYKGEPDTDHYYPSRARRSRNRRIRGSQGRLAASGSRSTTCKPEFTTTGDEMAMLPPAHISEKVSTSVPYSGSVPSLSQFAIPQQDFAEKFLRTPKVERI</sequence>
<evidence type="ECO:0000256" key="2">
    <source>
        <dbReference type="ARBA" id="ARBA00023242"/>
    </source>
</evidence>
<feature type="region of interest" description="Disordered" evidence="4">
    <location>
        <begin position="744"/>
        <end position="775"/>
    </location>
</feature>
<dbReference type="EMBL" id="LVLJ01001739">
    <property type="protein sequence ID" value="OAE28493.1"/>
    <property type="molecule type" value="Genomic_DNA"/>
</dbReference>
<dbReference type="GO" id="GO:0005634">
    <property type="term" value="C:nucleus"/>
    <property type="evidence" value="ECO:0007669"/>
    <property type="project" value="UniProtKB-SubCell"/>
</dbReference>
<dbReference type="PANTHER" id="PTHR45660">
    <property type="entry name" value="HISTONE-LYSINE N-METHYLTRANSFERASE SETMAR"/>
    <property type="match status" value="1"/>
</dbReference>
<dbReference type="Pfam" id="PF02182">
    <property type="entry name" value="SAD_SRA"/>
    <property type="match status" value="1"/>
</dbReference>
<accession>A0A176W6Z4</accession>
<evidence type="ECO:0000313" key="7">
    <source>
        <dbReference type="Proteomes" id="UP000077202"/>
    </source>
</evidence>
<name>A0A176W6Z4_MARPO</name>
<dbReference type="GO" id="GO:0003690">
    <property type="term" value="F:double-stranded DNA binding"/>
    <property type="evidence" value="ECO:0007669"/>
    <property type="project" value="TreeGrafter"/>
</dbReference>
<protein>
    <recommendedName>
        <fullName evidence="5">YDG domain-containing protein</fullName>
    </recommendedName>
</protein>
<gene>
    <name evidence="6" type="ORF">AXG93_115s1840</name>
</gene>
<dbReference type="InterPro" id="IPR051357">
    <property type="entry name" value="H3K9_HMTase_SUVAR3-9"/>
</dbReference>
<dbReference type="GO" id="GO:0042054">
    <property type="term" value="F:histone methyltransferase activity"/>
    <property type="evidence" value="ECO:0007669"/>
    <property type="project" value="TreeGrafter"/>
</dbReference>
<proteinExistence type="predicted"/>
<dbReference type="PANTHER" id="PTHR45660:SF13">
    <property type="entry name" value="HISTONE-LYSINE N-METHYLTRANSFERASE SETMAR"/>
    <property type="match status" value="1"/>
</dbReference>
<reference evidence="6" key="1">
    <citation type="submission" date="2016-03" db="EMBL/GenBank/DDBJ databases">
        <title>Mechanisms controlling the formation of the plant cell surface in tip-growing cells are functionally conserved among land plants.</title>
        <authorList>
            <person name="Honkanen S."/>
            <person name="Jones V.A."/>
            <person name="Morieri G."/>
            <person name="Champion C."/>
            <person name="Hetherington A.J."/>
            <person name="Kelly S."/>
            <person name="Saint-Marcoux D."/>
            <person name="Proust H."/>
            <person name="Prescott H."/>
            <person name="Dolan L."/>
        </authorList>
    </citation>
    <scope>NUCLEOTIDE SEQUENCE [LARGE SCALE GENOMIC DNA]</scope>
    <source>
        <tissue evidence="6">Whole gametophyte</tissue>
    </source>
</reference>